<keyword evidence="3" id="KW-0560">Oxidoreductase</keyword>
<dbReference type="InterPro" id="IPR011707">
    <property type="entry name" value="Cu-oxidase-like_N"/>
</dbReference>
<dbReference type="SUPFAM" id="SSF49503">
    <property type="entry name" value="Cupredoxins"/>
    <property type="match status" value="3"/>
</dbReference>
<keyword evidence="5" id="KW-1133">Transmembrane helix</keyword>
<dbReference type="Proteomes" id="UP000193642">
    <property type="component" value="Unassembled WGS sequence"/>
</dbReference>
<evidence type="ECO:0000256" key="1">
    <source>
        <dbReference type="ARBA" id="ARBA00010609"/>
    </source>
</evidence>
<dbReference type="InterPro" id="IPR002355">
    <property type="entry name" value="Cu_oxidase_Cu_BS"/>
</dbReference>
<comment type="caution">
    <text evidence="9">The sequence shown here is derived from an EMBL/GenBank/DDBJ whole genome shotgun (WGS) entry which is preliminary data.</text>
</comment>
<dbReference type="EMBL" id="MCGO01000031">
    <property type="protein sequence ID" value="ORY41700.1"/>
    <property type="molecule type" value="Genomic_DNA"/>
</dbReference>
<evidence type="ECO:0000256" key="2">
    <source>
        <dbReference type="ARBA" id="ARBA00022723"/>
    </source>
</evidence>
<evidence type="ECO:0000259" key="7">
    <source>
        <dbReference type="Pfam" id="PF07731"/>
    </source>
</evidence>
<evidence type="ECO:0000256" key="4">
    <source>
        <dbReference type="ARBA" id="ARBA00023008"/>
    </source>
</evidence>
<dbReference type="Gene3D" id="2.60.40.420">
    <property type="entry name" value="Cupredoxins - blue copper proteins"/>
    <property type="match status" value="3"/>
</dbReference>
<evidence type="ECO:0000313" key="9">
    <source>
        <dbReference type="EMBL" id="ORY41700.1"/>
    </source>
</evidence>
<evidence type="ECO:0000256" key="5">
    <source>
        <dbReference type="SAM" id="Phobius"/>
    </source>
</evidence>
<keyword evidence="4" id="KW-0186">Copper</keyword>
<dbReference type="InterPro" id="IPR045087">
    <property type="entry name" value="Cu-oxidase_fam"/>
</dbReference>
<keyword evidence="10" id="KW-1185">Reference proteome</keyword>
<dbReference type="AlphaFoldDB" id="A0A1Y2C3T4"/>
<accession>A0A1Y2C3T4</accession>
<name>A0A1Y2C3T4_9FUNG</name>
<dbReference type="InterPro" id="IPR008972">
    <property type="entry name" value="Cupredoxin"/>
</dbReference>
<dbReference type="PROSITE" id="PS00080">
    <property type="entry name" value="MULTICOPPER_OXIDASE2"/>
    <property type="match status" value="1"/>
</dbReference>
<feature type="domain" description="Plastocyanin-like" evidence="8">
    <location>
        <begin position="117"/>
        <end position="177"/>
    </location>
</feature>
<protein>
    <submittedName>
        <fullName evidence="9">Cupredoxin</fullName>
    </submittedName>
</protein>
<dbReference type="PROSITE" id="PS00079">
    <property type="entry name" value="MULTICOPPER_OXIDASE1"/>
    <property type="match status" value="1"/>
</dbReference>
<dbReference type="STRING" id="329046.A0A1Y2C3T4"/>
<evidence type="ECO:0000259" key="8">
    <source>
        <dbReference type="Pfam" id="PF07732"/>
    </source>
</evidence>
<feature type="transmembrane region" description="Helical" evidence="5">
    <location>
        <begin position="51"/>
        <end position="70"/>
    </location>
</feature>
<evidence type="ECO:0000313" key="10">
    <source>
        <dbReference type="Proteomes" id="UP000193642"/>
    </source>
</evidence>
<comment type="similarity">
    <text evidence="1">Belongs to the multicopper oxidase family.</text>
</comment>
<organism evidence="9 10">
    <name type="scientific">Rhizoclosmatium globosum</name>
    <dbReference type="NCBI Taxonomy" id="329046"/>
    <lineage>
        <taxon>Eukaryota</taxon>
        <taxon>Fungi</taxon>
        <taxon>Fungi incertae sedis</taxon>
        <taxon>Chytridiomycota</taxon>
        <taxon>Chytridiomycota incertae sedis</taxon>
        <taxon>Chytridiomycetes</taxon>
        <taxon>Chytridiales</taxon>
        <taxon>Chytriomycetaceae</taxon>
        <taxon>Rhizoclosmatium</taxon>
    </lineage>
</organism>
<dbReference type="FunFam" id="2.60.40.420:FF:000045">
    <property type="entry name" value="Laccase 2"/>
    <property type="match status" value="1"/>
</dbReference>
<dbReference type="OrthoDB" id="2121828at2759"/>
<dbReference type="GO" id="GO:0005507">
    <property type="term" value="F:copper ion binding"/>
    <property type="evidence" value="ECO:0007669"/>
    <property type="project" value="InterPro"/>
</dbReference>
<reference evidence="9 10" key="1">
    <citation type="submission" date="2016-07" db="EMBL/GenBank/DDBJ databases">
        <title>Pervasive Adenine N6-methylation of Active Genes in Fungi.</title>
        <authorList>
            <consortium name="DOE Joint Genome Institute"/>
            <person name="Mondo S.J."/>
            <person name="Dannebaum R.O."/>
            <person name="Kuo R.C."/>
            <person name="Labutti K."/>
            <person name="Haridas S."/>
            <person name="Kuo A."/>
            <person name="Salamov A."/>
            <person name="Ahrendt S.R."/>
            <person name="Lipzen A."/>
            <person name="Sullivan W."/>
            <person name="Andreopoulos W.B."/>
            <person name="Clum A."/>
            <person name="Lindquist E."/>
            <person name="Daum C."/>
            <person name="Ramamoorthy G.K."/>
            <person name="Gryganskyi A."/>
            <person name="Culley D."/>
            <person name="Magnuson J.K."/>
            <person name="James T.Y."/>
            <person name="O'Malley M.A."/>
            <person name="Stajich J.E."/>
            <person name="Spatafora J.W."/>
            <person name="Visel A."/>
            <person name="Grigoriev I.V."/>
        </authorList>
    </citation>
    <scope>NUCLEOTIDE SEQUENCE [LARGE SCALE GENOMIC DNA]</scope>
    <source>
        <strain evidence="9 10">JEL800</strain>
    </source>
</reference>
<dbReference type="Pfam" id="PF00394">
    <property type="entry name" value="Cu-oxidase"/>
    <property type="match status" value="1"/>
</dbReference>
<evidence type="ECO:0000259" key="6">
    <source>
        <dbReference type="Pfam" id="PF00394"/>
    </source>
</evidence>
<dbReference type="PANTHER" id="PTHR11709">
    <property type="entry name" value="MULTI-COPPER OXIDASE"/>
    <property type="match status" value="1"/>
</dbReference>
<keyword evidence="5" id="KW-0812">Transmembrane</keyword>
<dbReference type="InterPro" id="IPR033138">
    <property type="entry name" value="Cu_oxidase_CS"/>
</dbReference>
<proteinExistence type="inferred from homology"/>
<evidence type="ECO:0000256" key="3">
    <source>
        <dbReference type="ARBA" id="ARBA00023002"/>
    </source>
</evidence>
<feature type="domain" description="Plastocyanin-like" evidence="6">
    <location>
        <begin position="186"/>
        <end position="350"/>
    </location>
</feature>
<dbReference type="InterPro" id="IPR011706">
    <property type="entry name" value="Cu-oxidase_C"/>
</dbReference>
<dbReference type="Pfam" id="PF07732">
    <property type="entry name" value="Cu-oxidase_3"/>
    <property type="match status" value="1"/>
</dbReference>
<dbReference type="PANTHER" id="PTHR11709:SF414">
    <property type="entry name" value="ADR239WP"/>
    <property type="match status" value="1"/>
</dbReference>
<feature type="domain" description="Plastocyanin-like" evidence="7">
    <location>
        <begin position="554"/>
        <end position="589"/>
    </location>
</feature>
<dbReference type="Pfam" id="PF07731">
    <property type="entry name" value="Cu-oxidase_2"/>
    <property type="match status" value="2"/>
</dbReference>
<feature type="domain" description="Plastocyanin-like" evidence="7">
    <location>
        <begin position="431"/>
        <end position="511"/>
    </location>
</feature>
<keyword evidence="2" id="KW-0479">Metal-binding</keyword>
<sequence>MPPNPVKASTSTLFVLDNTDKHQCSEAEAESLLTPKLASQTTPRLSFRQHILPLALSFLFGIVFCLVALACLNPDEPSNNEPNHPTRPRKPVFNYETKTITLFWTATNTSQSPDGVPTSLHFHGMIQRDTAFADGPAAVTQCPVAPGATFVYNFTTEETAGSFWWHAHYHLHILDGLRVKTYSQDVAFQLADWYHEQSEDLLGWYLDSTTNPGGNEPVWNSGLINGVGQFNCSDAPDIACETREPFVQVVDPESTVRLRILNTATFAAFLFSVDAHSLTVIEVDGVGVVPYVVDSLTINVGQRYSVLITASQKPGNYWIRAKMYHGNPWTSMPHLPPGFNPDVRAILRYKGITQRPLQMIPTLQTPTPPTEQDTYLYQFDFQTLPGDTYQKAYNTLSKLSPTSSSSQKWIPIFTSSSFYQPAKPDAPLLLQAHTNGSSWIPPPSANAVWLSPDRVIDFVIVNTDPGEHPMHIHGHVFWVLATGVANSTRNIPRQVEGRRDALRRDVVTVPACPNDGEECYPAGFVDFPEYEKPVLEGRKDRYPVAESEPATWFGYSVIRMVSDNPGLWLFHCHISWHMATGLGISLVESIEELQKLEKPWTVTDTCDSFGKWKGESEGSTP</sequence>
<dbReference type="GO" id="GO:0016491">
    <property type="term" value="F:oxidoreductase activity"/>
    <property type="evidence" value="ECO:0007669"/>
    <property type="project" value="UniProtKB-KW"/>
</dbReference>
<gene>
    <name evidence="9" type="ORF">BCR33DRAFT_718829</name>
</gene>
<keyword evidence="5" id="KW-0472">Membrane</keyword>
<dbReference type="InterPro" id="IPR001117">
    <property type="entry name" value="Cu-oxidase_2nd"/>
</dbReference>